<reference evidence="9 10" key="1">
    <citation type="submission" date="2016-10" db="EMBL/GenBank/DDBJ databases">
        <authorList>
            <person name="de Groot N.N."/>
        </authorList>
    </citation>
    <scope>NUCLEOTIDE SEQUENCE [LARGE SCALE GENOMIC DNA]</scope>
    <source>
        <strain evidence="9 10">CGMCC 1.10959</strain>
    </source>
</reference>
<dbReference type="PANTHER" id="PTHR11054:SF0">
    <property type="entry name" value="6-PHOSPHOGLUCONOLACTONASE"/>
    <property type="match status" value="1"/>
</dbReference>
<keyword evidence="7" id="KW-0378">Hydrolase</keyword>
<dbReference type="NCBIfam" id="TIGR01198">
    <property type="entry name" value="pgl"/>
    <property type="match status" value="1"/>
</dbReference>
<dbReference type="InterPro" id="IPR037171">
    <property type="entry name" value="NagB/RpiA_transferase-like"/>
</dbReference>
<dbReference type="Pfam" id="PF01182">
    <property type="entry name" value="Glucosamine_iso"/>
    <property type="match status" value="1"/>
</dbReference>
<keyword evidence="10" id="KW-1185">Reference proteome</keyword>
<proteinExistence type="inferred from homology"/>
<name>A0A1I6YJQ5_9RHOB</name>
<comment type="catalytic activity">
    <reaction evidence="1 7">
        <text>6-phospho-D-glucono-1,5-lactone + H2O = 6-phospho-D-gluconate + H(+)</text>
        <dbReference type="Rhea" id="RHEA:12556"/>
        <dbReference type="ChEBI" id="CHEBI:15377"/>
        <dbReference type="ChEBI" id="CHEBI:15378"/>
        <dbReference type="ChEBI" id="CHEBI:57955"/>
        <dbReference type="ChEBI" id="CHEBI:58759"/>
        <dbReference type="EC" id="3.1.1.31"/>
    </reaction>
</comment>
<accession>A0A1I6YJQ5</accession>
<gene>
    <name evidence="7" type="primary">pgl</name>
    <name evidence="9" type="ORF">SAMN05216236_102256</name>
</gene>
<dbReference type="InterPro" id="IPR005900">
    <property type="entry name" value="6-phosphogluconolactonase_DevB"/>
</dbReference>
<evidence type="ECO:0000256" key="7">
    <source>
        <dbReference type="RuleBase" id="RU365095"/>
    </source>
</evidence>
<protein>
    <recommendedName>
        <fullName evidence="6 7">6-phosphogluconolactonase</fullName>
        <shortName evidence="7">6PGL</shortName>
        <ecNumber evidence="5 7">3.1.1.31</ecNumber>
    </recommendedName>
</protein>
<comment type="similarity">
    <text evidence="4 7">Belongs to the glucosamine/galactosamine-6-phosphate isomerase family. 6-phosphogluconolactonase subfamily.</text>
</comment>
<evidence type="ECO:0000256" key="6">
    <source>
        <dbReference type="ARBA" id="ARBA00020337"/>
    </source>
</evidence>
<evidence type="ECO:0000313" key="9">
    <source>
        <dbReference type="EMBL" id="SFT50725.1"/>
    </source>
</evidence>
<evidence type="ECO:0000313" key="10">
    <source>
        <dbReference type="Proteomes" id="UP000182466"/>
    </source>
</evidence>
<dbReference type="AlphaFoldDB" id="A0A1I6YJQ5"/>
<dbReference type="UniPathway" id="UPA00115">
    <property type="reaction ID" value="UER00409"/>
</dbReference>
<evidence type="ECO:0000256" key="2">
    <source>
        <dbReference type="ARBA" id="ARBA00002681"/>
    </source>
</evidence>
<sequence length="229" mass="24581">MEGNQSVNIVEYADREMAAIDVANMLAGALKSCLLRQDRVSLAVPGGTTPGPIFDTLSAVDLDWHRVHVLPTDERWVPQDDARSNGGLIRARLLTGRAAAATYVPLYAVAERPEDAFAELEAKLETELPISVLLLGMGADMHTASLFPGVAGLERALAPDAPILAALRPDTVPEPRVTLSARVLNGALAKHLVIFGADKRAALERAMDLPPLDAPIRAVMDEMTVHWAE</sequence>
<evidence type="ECO:0000256" key="4">
    <source>
        <dbReference type="ARBA" id="ARBA00010662"/>
    </source>
</evidence>
<dbReference type="SUPFAM" id="SSF100950">
    <property type="entry name" value="NagB/RpiA/CoA transferase-like"/>
    <property type="match status" value="1"/>
</dbReference>
<dbReference type="GO" id="GO:0005975">
    <property type="term" value="P:carbohydrate metabolic process"/>
    <property type="evidence" value="ECO:0007669"/>
    <property type="project" value="UniProtKB-UniRule"/>
</dbReference>
<dbReference type="GO" id="GO:0006098">
    <property type="term" value="P:pentose-phosphate shunt"/>
    <property type="evidence" value="ECO:0007669"/>
    <property type="project" value="UniProtKB-UniPathway"/>
</dbReference>
<dbReference type="InterPro" id="IPR006148">
    <property type="entry name" value="Glc/Gal-6P_isomerase"/>
</dbReference>
<dbReference type="InterPro" id="IPR039104">
    <property type="entry name" value="6PGL"/>
</dbReference>
<dbReference type="eggNOG" id="COG0363">
    <property type="taxonomic scope" value="Bacteria"/>
</dbReference>
<evidence type="ECO:0000256" key="1">
    <source>
        <dbReference type="ARBA" id="ARBA00000832"/>
    </source>
</evidence>
<organism evidence="9 10">
    <name type="scientific">Sedimentitalea nanhaiensis</name>
    <dbReference type="NCBI Taxonomy" id="999627"/>
    <lineage>
        <taxon>Bacteria</taxon>
        <taxon>Pseudomonadati</taxon>
        <taxon>Pseudomonadota</taxon>
        <taxon>Alphaproteobacteria</taxon>
        <taxon>Rhodobacterales</taxon>
        <taxon>Paracoccaceae</taxon>
        <taxon>Sedimentitalea</taxon>
    </lineage>
</organism>
<evidence type="ECO:0000259" key="8">
    <source>
        <dbReference type="Pfam" id="PF01182"/>
    </source>
</evidence>
<comment type="pathway">
    <text evidence="3 7">Carbohydrate degradation; pentose phosphate pathway; D-ribulose 5-phosphate from D-glucose 6-phosphate (oxidative stage): step 2/3.</text>
</comment>
<dbReference type="GO" id="GO:0017057">
    <property type="term" value="F:6-phosphogluconolactonase activity"/>
    <property type="evidence" value="ECO:0007669"/>
    <property type="project" value="UniProtKB-UniRule"/>
</dbReference>
<dbReference type="Gene3D" id="3.40.50.1360">
    <property type="match status" value="1"/>
</dbReference>
<dbReference type="STRING" id="999627.SAMN05216236_102256"/>
<dbReference type="EMBL" id="FPAW01000002">
    <property type="protein sequence ID" value="SFT50725.1"/>
    <property type="molecule type" value="Genomic_DNA"/>
</dbReference>
<dbReference type="CDD" id="cd01400">
    <property type="entry name" value="6PGL"/>
    <property type="match status" value="1"/>
</dbReference>
<dbReference type="PANTHER" id="PTHR11054">
    <property type="entry name" value="6-PHOSPHOGLUCONOLACTONASE"/>
    <property type="match status" value="1"/>
</dbReference>
<comment type="function">
    <text evidence="2 7">Hydrolysis of 6-phosphogluconolactone to 6-phosphogluconate.</text>
</comment>
<evidence type="ECO:0000256" key="3">
    <source>
        <dbReference type="ARBA" id="ARBA00004961"/>
    </source>
</evidence>
<feature type="domain" description="Glucosamine/galactosamine-6-phosphate isomerase" evidence="8">
    <location>
        <begin position="14"/>
        <end position="227"/>
    </location>
</feature>
<dbReference type="Proteomes" id="UP000182466">
    <property type="component" value="Unassembled WGS sequence"/>
</dbReference>
<dbReference type="EC" id="3.1.1.31" evidence="5 7"/>
<evidence type="ECO:0000256" key="5">
    <source>
        <dbReference type="ARBA" id="ARBA00013198"/>
    </source>
</evidence>